<keyword evidence="3" id="KW-0813">Transport</keyword>
<dbReference type="CDD" id="cd13603">
    <property type="entry name" value="PBP2_TRAP_Siap_TeaA_like"/>
    <property type="match status" value="1"/>
</dbReference>
<dbReference type="PROSITE" id="PS51318">
    <property type="entry name" value="TAT"/>
    <property type="match status" value="1"/>
</dbReference>
<evidence type="ECO:0000256" key="5">
    <source>
        <dbReference type="ARBA" id="ARBA00022764"/>
    </source>
</evidence>
<protein>
    <submittedName>
        <fullName evidence="7">TRAP-type C4-dicarboxylate transport system, substrate-binding protein</fullName>
    </submittedName>
</protein>
<evidence type="ECO:0000313" key="8">
    <source>
        <dbReference type="Proteomes" id="UP000199180"/>
    </source>
</evidence>
<accession>A0A1I0HVN6</accession>
<organism evidence="7 8">
    <name type="scientific">Paracoccus homiensis</name>
    <dbReference type="NCBI Taxonomy" id="364199"/>
    <lineage>
        <taxon>Bacteria</taxon>
        <taxon>Pseudomonadati</taxon>
        <taxon>Pseudomonadota</taxon>
        <taxon>Alphaproteobacteria</taxon>
        <taxon>Rhodobacterales</taxon>
        <taxon>Paracoccaceae</taxon>
        <taxon>Paracoccus</taxon>
    </lineage>
</organism>
<feature type="chain" id="PRO_5011486482" evidence="6">
    <location>
        <begin position="33"/>
        <end position="341"/>
    </location>
</feature>
<dbReference type="AlphaFoldDB" id="A0A1I0HVN6"/>
<dbReference type="InterPro" id="IPR006311">
    <property type="entry name" value="TAT_signal"/>
</dbReference>
<feature type="signal peptide" evidence="6">
    <location>
        <begin position="1"/>
        <end position="32"/>
    </location>
</feature>
<comment type="similarity">
    <text evidence="2">Belongs to the bacterial solute-binding protein 7 family.</text>
</comment>
<dbReference type="PANTHER" id="PTHR33376">
    <property type="match status" value="1"/>
</dbReference>
<dbReference type="NCBIfam" id="NF037995">
    <property type="entry name" value="TRAP_S1"/>
    <property type="match status" value="1"/>
</dbReference>
<dbReference type="GO" id="GO:0055085">
    <property type="term" value="P:transmembrane transport"/>
    <property type="evidence" value="ECO:0007669"/>
    <property type="project" value="InterPro"/>
</dbReference>
<dbReference type="InterPro" id="IPR018389">
    <property type="entry name" value="DctP_fam"/>
</dbReference>
<comment type="subcellular location">
    <subcellularLocation>
        <location evidence="1">Periplasm</location>
    </subcellularLocation>
</comment>
<evidence type="ECO:0000256" key="4">
    <source>
        <dbReference type="ARBA" id="ARBA00022729"/>
    </source>
</evidence>
<dbReference type="Proteomes" id="UP000199180">
    <property type="component" value="Unassembled WGS sequence"/>
</dbReference>
<dbReference type="Gene3D" id="3.40.190.170">
    <property type="entry name" value="Bacterial extracellular solute-binding protein, family 7"/>
    <property type="match status" value="1"/>
</dbReference>
<evidence type="ECO:0000313" key="7">
    <source>
        <dbReference type="EMBL" id="SET88294.1"/>
    </source>
</evidence>
<keyword evidence="4 6" id="KW-0732">Signal</keyword>
<evidence type="ECO:0000256" key="2">
    <source>
        <dbReference type="ARBA" id="ARBA00009023"/>
    </source>
</evidence>
<evidence type="ECO:0000256" key="1">
    <source>
        <dbReference type="ARBA" id="ARBA00004418"/>
    </source>
</evidence>
<dbReference type="GO" id="GO:0042597">
    <property type="term" value="C:periplasmic space"/>
    <property type="evidence" value="ECO:0007669"/>
    <property type="project" value="UniProtKB-SubCell"/>
</dbReference>
<evidence type="ECO:0000256" key="3">
    <source>
        <dbReference type="ARBA" id="ARBA00022448"/>
    </source>
</evidence>
<dbReference type="STRING" id="364199.SAMN04489858_11319"/>
<keyword evidence="5" id="KW-0574">Periplasm</keyword>
<reference evidence="7 8" key="1">
    <citation type="submission" date="2016-10" db="EMBL/GenBank/DDBJ databases">
        <authorList>
            <person name="de Groot N.N."/>
        </authorList>
    </citation>
    <scope>NUCLEOTIDE SEQUENCE [LARGE SCALE GENOMIC DNA]</scope>
    <source>
        <strain evidence="7 8">DSM 17862</strain>
    </source>
</reference>
<dbReference type="OrthoDB" id="8673861at2"/>
<proteinExistence type="inferred from homology"/>
<gene>
    <name evidence="7" type="ORF">SAMN04489858_11319</name>
</gene>
<dbReference type="EMBL" id="FOHO01000013">
    <property type="protein sequence ID" value="SET88294.1"/>
    <property type="molecule type" value="Genomic_DNA"/>
</dbReference>
<dbReference type="InterPro" id="IPR038404">
    <property type="entry name" value="TRAP_DctP_sf"/>
</dbReference>
<name>A0A1I0HVN6_9RHOB</name>
<sequence length="341" mass="37362">MTQGKKRVARRQLLQLGAAALATPALMRSAWAQDKFVCKIAHSEAIGSPFTNAFDKWVVMLNERSEGRIEAQHFPASQLGGLAQLLEMSRIGTIQVTAAGPDSEEAIAPEIAATAGAPGFIYKNEAHVDAVLQGDIGQEISQIARDKTGVEFIAYGEVGFRHLLTKDPVTDLDSLQGVKLRVPEVRIWVDFWKTLGANPTPLPYSEQYSALSTGVIDGLDSDYFSVLGFKWHEQARNVLPTYHWFLPKAIRMNAAWLDGLPADLQDLCRSSAREVFAEQRSINRAGADQALEDLKAAGCVVHPFPEDEKAKWEEKSAALFDQFGATSPETAQMIAKIRALG</sequence>
<evidence type="ECO:0000256" key="6">
    <source>
        <dbReference type="SAM" id="SignalP"/>
    </source>
</evidence>
<keyword evidence="8" id="KW-1185">Reference proteome</keyword>
<dbReference type="PANTHER" id="PTHR33376:SF7">
    <property type="entry name" value="C4-DICARBOXYLATE-BINDING PROTEIN DCTB"/>
    <property type="match status" value="1"/>
</dbReference>
<dbReference type="Pfam" id="PF03480">
    <property type="entry name" value="DctP"/>
    <property type="match status" value="1"/>
</dbReference>
<dbReference type="RefSeq" id="WP_090736709.1">
    <property type="nucleotide sequence ID" value="NZ_FOHO01000013.1"/>
</dbReference>